<organism evidence="27 28">
    <name type="scientific">Cnemophilus loriae</name>
    <name type="common">Loria's bird-of-paradise</name>
    <dbReference type="NCBI Taxonomy" id="254448"/>
    <lineage>
        <taxon>Eukaryota</taxon>
        <taxon>Metazoa</taxon>
        <taxon>Chordata</taxon>
        <taxon>Craniata</taxon>
        <taxon>Vertebrata</taxon>
        <taxon>Euteleostomi</taxon>
        <taxon>Archelosauria</taxon>
        <taxon>Archosauria</taxon>
        <taxon>Dinosauria</taxon>
        <taxon>Saurischia</taxon>
        <taxon>Theropoda</taxon>
        <taxon>Coelurosauria</taxon>
        <taxon>Aves</taxon>
        <taxon>Neognathae</taxon>
        <taxon>Neoaves</taxon>
        <taxon>Telluraves</taxon>
        <taxon>Australaves</taxon>
        <taxon>Passeriformes</taxon>
        <taxon>Corvoidea</taxon>
        <taxon>Corvidae</taxon>
        <taxon>Cnemophilus</taxon>
    </lineage>
</organism>
<dbReference type="InterPro" id="IPR003599">
    <property type="entry name" value="Ig_sub"/>
</dbReference>
<evidence type="ECO:0000256" key="2">
    <source>
        <dbReference type="ARBA" id="ARBA00004279"/>
    </source>
</evidence>
<keyword evidence="28" id="KW-1185">Reference proteome</keyword>
<dbReference type="EMBL" id="VZTF01007737">
    <property type="protein sequence ID" value="NXB09992.1"/>
    <property type="molecule type" value="Genomic_DNA"/>
</dbReference>
<dbReference type="Pfam" id="PF00041">
    <property type="entry name" value="fn3"/>
    <property type="match status" value="1"/>
</dbReference>
<evidence type="ECO:0000256" key="9">
    <source>
        <dbReference type="ARBA" id="ARBA00022989"/>
    </source>
</evidence>
<evidence type="ECO:0000256" key="18">
    <source>
        <dbReference type="ARBA" id="ARBA00034111"/>
    </source>
</evidence>
<dbReference type="PROSITE" id="PS51450">
    <property type="entry name" value="LRR"/>
    <property type="match status" value="1"/>
</dbReference>
<dbReference type="SUPFAM" id="SSF49265">
    <property type="entry name" value="Fibronectin type III"/>
    <property type="match status" value="1"/>
</dbReference>
<dbReference type="GO" id="GO:0048787">
    <property type="term" value="C:presynaptic active zone membrane"/>
    <property type="evidence" value="ECO:0007669"/>
    <property type="project" value="TreeGrafter"/>
</dbReference>
<feature type="region of interest" description="Disordered" evidence="24">
    <location>
        <begin position="364"/>
        <end position="402"/>
    </location>
</feature>
<dbReference type="InterPro" id="IPR013098">
    <property type="entry name" value="Ig_I-set"/>
</dbReference>
<evidence type="ECO:0000256" key="19">
    <source>
        <dbReference type="ARBA" id="ARBA00037389"/>
    </source>
</evidence>
<evidence type="ECO:0000256" key="16">
    <source>
        <dbReference type="ARBA" id="ARBA00023319"/>
    </source>
</evidence>
<keyword evidence="10" id="KW-0770">Synapse</keyword>
<dbReference type="InterPro" id="IPR050467">
    <property type="entry name" value="LRFN"/>
</dbReference>
<comment type="subcellular location">
    <subcellularLocation>
        <location evidence="1">Cell membrane</location>
        <topology evidence="1">Single-pass type I membrane protein</topology>
    </subcellularLocation>
    <subcellularLocation>
        <location evidence="2">Cell projection</location>
        <location evidence="2">Dendrite</location>
    </subcellularLocation>
    <subcellularLocation>
        <location evidence="17">Postsynaptic cell membrane</location>
    </subcellularLocation>
    <subcellularLocation>
        <location evidence="18">Presynaptic cell membrane</location>
    </subcellularLocation>
</comment>
<dbReference type="InterPro" id="IPR003598">
    <property type="entry name" value="Ig_sub2"/>
</dbReference>
<dbReference type="InterPro" id="IPR036179">
    <property type="entry name" value="Ig-like_dom_sf"/>
</dbReference>
<dbReference type="CDD" id="cd00063">
    <property type="entry name" value="FN3"/>
    <property type="match status" value="1"/>
</dbReference>
<feature type="domain" description="Fibronectin type-III" evidence="26">
    <location>
        <begin position="423"/>
        <end position="515"/>
    </location>
</feature>
<dbReference type="PROSITE" id="PS50835">
    <property type="entry name" value="IG_LIKE"/>
    <property type="match status" value="1"/>
</dbReference>
<evidence type="ECO:0000256" key="13">
    <source>
        <dbReference type="ARBA" id="ARBA00023180"/>
    </source>
</evidence>
<feature type="non-terminal residue" evidence="27">
    <location>
        <position position="515"/>
    </location>
</feature>
<evidence type="ECO:0000256" key="20">
    <source>
        <dbReference type="ARBA" id="ARBA00038433"/>
    </source>
</evidence>
<evidence type="ECO:0000256" key="22">
    <source>
        <dbReference type="ARBA" id="ARBA00039193"/>
    </source>
</evidence>
<keyword evidence="8" id="KW-0130">Cell adhesion</keyword>
<evidence type="ECO:0000256" key="10">
    <source>
        <dbReference type="ARBA" id="ARBA00023018"/>
    </source>
</evidence>
<evidence type="ECO:0000256" key="17">
    <source>
        <dbReference type="ARBA" id="ARBA00034100"/>
    </source>
</evidence>
<dbReference type="InterPro" id="IPR003591">
    <property type="entry name" value="Leu-rich_rpt_typical-subtyp"/>
</dbReference>
<keyword evidence="6" id="KW-0732">Signal</keyword>
<evidence type="ECO:0000256" key="11">
    <source>
        <dbReference type="ARBA" id="ARBA00023136"/>
    </source>
</evidence>
<dbReference type="InterPro" id="IPR036116">
    <property type="entry name" value="FN3_sf"/>
</dbReference>
<dbReference type="InterPro" id="IPR000483">
    <property type="entry name" value="Cys-rich_flank_reg_C"/>
</dbReference>
<dbReference type="SUPFAM" id="SSF52058">
    <property type="entry name" value="L domain-like"/>
    <property type="match status" value="1"/>
</dbReference>
<evidence type="ECO:0000313" key="28">
    <source>
        <dbReference type="Proteomes" id="UP000517678"/>
    </source>
</evidence>
<keyword evidence="3" id="KW-1003">Cell membrane</keyword>
<dbReference type="GO" id="GO:0007155">
    <property type="term" value="P:cell adhesion"/>
    <property type="evidence" value="ECO:0007669"/>
    <property type="project" value="UniProtKB-KW"/>
</dbReference>
<keyword evidence="12" id="KW-1015">Disulfide bond</keyword>
<dbReference type="Gene3D" id="2.60.40.10">
    <property type="entry name" value="Immunoglobulins"/>
    <property type="match status" value="2"/>
</dbReference>
<comment type="caution">
    <text evidence="27">The sequence shown here is derived from an EMBL/GenBank/DDBJ whole genome shotgun (WGS) entry which is preliminary data.</text>
</comment>
<keyword evidence="9" id="KW-1133">Transmembrane helix</keyword>
<evidence type="ECO:0000256" key="14">
    <source>
        <dbReference type="ARBA" id="ARBA00023257"/>
    </source>
</evidence>
<evidence type="ECO:0000256" key="23">
    <source>
        <dbReference type="ARBA" id="ARBA00042496"/>
    </source>
</evidence>
<feature type="domain" description="Ig-like" evidence="25">
    <location>
        <begin position="285"/>
        <end position="373"/>
    </location>
</feature>
<dbReference type="SMART" id="SM00408">
    <property type="entry name" value="IGc2"/>
    <property type="match status" value="1"/>
</dbReference>
<evidence type="ECO:0000256" key="21">
    <source>
        <dbReference type="ARBA" id="ARBA00038550"/>
    </source>
</evidence>
<feature type="compositionally biased region" description="Acidic residues" evidence="24">
    <location>
        <begin position="380"/>
        <end position="390"/>
    </location>
</feature>
<evidence type="ECO:0000259" key="26">
    <source>
        <dbReference type="PROSITE" id="PS50853"/>
    </source>
</evidence>
<keyword evidence="5" id="KW-0812">Transmembrane</keyword>
<keyword evidence="7" id="KW-0677">Repeat</keyword>
<keyword evidence="15" id="KW-0966">Cell projection</keyword>
<dbReference type="Pfam" id="PF13855">
    <property type="entry name" value="LRR_8"/>
    <property type="match status" value="1"/>
</dbReference>
<evidence type="ECO:0000256" key="7">
    <source>
        <dbReference type="ARBA" id="ARBA00022737"/>
    </source>
</evidence>
<dbReference type="PANTHER" id="PTHR45842:SF5">
    <property type="entry name" value="LEUCINE-RICH REPEAT AND FIBRONECTIN TYPE-III DOMAIN-CONTAINING PROTEIN 3"/>
    <property type="match status" value="1"/>
</dbReference>
<evidence type="ECO:0000256" key="8">
    <source>
        <dbReference type="ARBA" id="ARBA00022889"/>
    </source>
</evidence>
<evidence type="ECO:0000256" key="6">
    <source>
        <dbReference type="ARBA" id="ARBA00022729"/>
    </source>
</evidence>
<reference evidence="27 28" key="1">
    <citation type="submission" date="2019-09" db="EMBL/GenBank/DDBJ databases">
        <title>Bird 10,000 Genomes (B10K) Project - Family phase.</title>
        <authorList>
            <person name="Zhang G."/>
        </authorList>
    </citation>
    <scope>NUCLEOTIDE SEQUENCE [LARGE SCALE GENOMIC DNA]</scope>
    <source>
        <strain evidence="27">B10K-DU-029-38</strain>
        <tissue evidence="27">Muscle</tissue>
    </source>
</reference>
<dbReference type="PROSITE" id="PS50853">
    <property type="entry name" value="FN3"/>
    <property type="match status" value="1"/>
</dbReference>
<comment type="subunit">
    <text evidence="21">Can form heteromeric complexes with LRFN1, LRFN2, LRFN4 and LRFN5. Able to form homomeric complexes across cell junctions, between adjacent cells. Does not interact with DLG4.</text>
</comment>
<keyword evidence="14" id="KW-0628">Postsynaptic cell membrane</keyword>
<accession>A0A7K8BAM1</accession>
<protein>
    <recommendedName>
        <fullName evidence="22">Leucine-rich repeat and fibronectin type-III domain-containing protein 3</fullName>
    </recommendedName>
    <alternativeName>
        <fullName evidence="23">Synaptic adhesion-like molecule 4</fullName>
    </alternativeName>
</protein>
<dbReference type="GO" id="GO:0009986">
    <property type="term" value="C:cell surface"/>
    <property type="evidence" value="ECO:0007669"/>
    <property type="project" value="TreeGrafter"/>
</dbReference>
<dbReference type="SMART" id="SM00409">
    <property type="entry name" value="IG"/>
    <property type="match status" value="1"/>
</dbReference>
<evidence type="ECO:0000256" key="4">
    <source>
        <dbReference type="ARBA" id="ARBA00022614"/>
    </source>
</evidence>
<evidence type="ECO:0000256" key="12">
    <source>
        <dbReference type="ARBA" id="ARBA00023157"/>
    </source>
</evidence>
<evidence type="ECO:0000256" key="24">
    <source>
        <dbReference type="SAM" id="MobiDB-lite"/>
    </source>
</evidence>
<dbReference type="PANTHER" id="PTHR45842">
    <property type="entry name" value="SYNAPTIC ADHESION-LIKE MOLECULE SALM"/>
    <property type="match status" value="1"/>
</dbReference>
<dbReference type="GO" id="GO:0030425">
    <property type="term" value="C:dendrite"/>
    <property type="evidence" value="ECO:0007669"/>
    <property type="project" value="UniProtKB-SubCell"/>
</dbReference>
<proteinExistence type="inferred from homology"/>
<dbReference type="Gene3D" id="3.80.10.10">
    <property type="entry name" value="Ribonuclease Inhibitor"/>
    <property type="match status" value="2"/>
</dbReference>
<evidence type="ECO:0000256" key="1">
    <source>
        <dbReference type="ARBA" id="ARBA00004251"/>
    </source>
</evidence>
<dbReference type="FunFam" id="3.80.10.10:FF:000016">
    <property type="entry name" value="Leucine-rich repeat and fibronectin type III domain-containing protein 1"/>
    <property type="match status" value="1"/>
</dbReference>
<dbReference type="Proteomes" id="UP000517678">
    <property type="component" value="Unassembled WGS sequence"/>
</dbReference>
<name>A0A7K8BAM1_9CORV</name>
<evidence type="ECO:0000256" key="5">
    <source>
        <dbReference type="ARBA" id="ARBA00022692"/>
    </source>
</evidence>
<dbReference type="Pfam" id="PF07679">
    <property type="entry name" value="I-set"/>
    <property type="match status" value="1"/>
</dbReference>
<dbReference type="AlphaFoldDB" id="A0A7K8BAM1"/>
<evidence type="ECO:0000256" key="3">
    <source>
        <dbReference type="ARBA" id="ARBA00022475"/>
    </source>
</evidence>
<dbReference type="InterPro" id="IPR003961">
    <property type="entry name" value="FN3_dom"/>
</dbReference>
<evidence type="ECO:0000256" key="15">
    <source>
        <dbReference type="ARBA" id="ARBA00023273"/>
    </source>
</evidence>
<comment type="similarity">
    <text evidence="20">Belongs to the LRFN family.</text>
</comment>
<dbReference type="SMART" id="SM00369">
    <property type="entry name" value="LRR_TYP"/>
    <property type="match status" value="6"/>
</dbReference>
<keyword evidence="4" id="KW-0433">Leucine-rich repeat</keyword>
<keyword evidence="16" id="KW-0393">Immunoglobulin domain</keyword>
<dbReference type="FunFam" id="2.60.40.10:FF:000091">
    <property type="entry name" value="Leucine-rich repeat and fibronectin type III domain-containing protein 1"/>
    <property type="match status" value="1"/>
</dbReference>
<gene>
    <name evidence="27" type="primary">Lrfn1l</name>
    <name evidence="27" type="ORF">CNELOR_R12096</name>
</gene>
<evidence type="ECO:0000313" key="27">
    <source>
        <dbReference type="EMBL" id="NXB09992.1"/>
    </source>
</evidence>
<dbReference type="InterPro" id="IPR032675">
    <property type="entry name" value="LRR_dom_sf"/>
</dbReference>
<evidence type="ECO:0000259" key="25">
    <source>
        <dbReference type="PROSITE" id="PS50835"/>
    </source>
</evidence>
<dbReference type="SMART" id="SM00082">
    <property type="entry name" value="LRRCT"/>
    <property type="match status" value="1"/>
</dbReference>
<dbReference type="GO" id="GO:0045211">
    <property type="term" value="C:postsynaptic membrane"/>
    <property type="evidence" value="ECO:0007669"/>
    <property type="project" value="UniProtKB-SubCell"/>
</dbReference>
<dbReference type="InterPro" id="IPR013783">
    <property type="entry name" value="Ig-like_fold"/>
</dbReference>
<comment type="function">
    <text evidence="19">Cell adhesion molecule that mediates homophilic cell-cell adhesion in a Ca(2+)-independent manner. Promotes neurite outgrowth in hippocampal neurons.</text>
</comment>
<dbReference type="InterPro" id="IPR001611">
    <property type="entry name" value="Leu-rich_rpt"/>
</dbReference>
<feature type="non-terminal residue" evidence="27">
    <location>
        <position position="1"/>
    </location>
</feature>
<dbReference type="SUPFAM" id="SSF48726">
    <property type="entry name" value="Immunoglobulin"/>
    <property type="match status" value="1"/>
</dbReference>
<dbReference type="InterPro" id="IPR007110">
    <property type="entry name" value="Ig-like_dom"/>
</dbReference>
<keyword evidence="11" id="KW-0472">Membrane</keyword>
<dbReference type="FunFam" id="3.80.10.10:FF:000019">
    <property type="entry name" value="leucine-rich repeat and fibronectin type III domain-containing protein 1"/>
    <property type="match status" value="1"/>
</dbReference>
<sequence>LLFFFLLSAAAATSPPCPKRCSCQNLSPSFTILCAKTGLLFVPPGIDRRTAELRLMDNFITTVRRRDFANMTRLIHLALSRNTISQIMPHAFSDLRGLHALHLDGNRLTAVGEDHFKGLVNLRHLILSNNQLSSVSPGSLDDFLETIEDLDLSYNNLVDVPWATVARLSNVNTVSLDHNLIEFVPEGIFSNLHKLARLDMTSNKLKKIPPDPLFSRIPVYAKSKGSPLSSLVLSFGGNPLHCNCELVWLRRLAREDDLETCASPPELAGKYFWSIREDEFVCEPPMITHRTPRLAAAAGRSASLKCKAVGDPEPYVRWIAPDGKLVANTSRTVSYENGTLDILEAAPGDQGTFTCIASNAAGESTAPVELRVTPDANGTECEEEEEEEEEGGKKGAATARPEPSDILISAKSSFSNESKAGGGDGAVAVAEVTATSAVVRWPPQEQLRGLRMYQIQYNSSADEVLVYRMIPAPSASFSLSDLAPGRDYELCVLAVFSDARTALPATRPLGCSRFS</sequence>
<keyword evidence="13" id="KW-0325">Glycoprotein</keyword>